<dbReference type="Proteomes" id="UP000501991">
    <property type="component" value="Chromosome"/>
</dbReference>
<protein>
    <submittedName>
        <fullName evidence="1">Uncharacterized protein</fullName>
    </submittedName>
</protein>
<dbReference type="AlphaFoldDB" id="A0A6C1B7L3"/>
<proteinExistence type="predicted"/>
<reference evidence="1 2" key="1">
    <citation type="submission" date="2020-02" db="EMBL/GenBank/DDBJ databases">
        <title>Nitrogenibacter mangrovi gen. nov., sp. nov. isolated from mangrove sediment, a denitrifying betaproteobacterium.</title>
        <authorList>
            <person name="Liao H."/>
            <person name="Tian Y."/>
        </authorList>
    </citation>
    <scope>NUCLEOTIDE SEQUENCE [LARGE SCALE GENOMIC DNA]</scope>
    <source>
        <strain evidence="1 2">M9-3-2</strain>
    </source>
</reference>
<dbReference type="EMBL" id="CP048836">
    <property type="protein sequence ID" value="QID19756.1"/>
    <property type="molecule type" value="Genomic_DNA"/>
</dbReference>
<dbReference type="InterPro" id="IPR054249">
    <property type="entry name" value="DUF6976"/>
</dbReference>
<gene>
    <name evidence="1" type="ORF">G3580_07365</name>
</gene>
<name>A0A6C1B7L3_9RHOO</name>
<keyword evidence="2" id="KW-1185">Reference proteome</keyword>
<organism evidence="1 2">
    <name type="scientific">Nitrogeniibacter mangrovi</name>
    <dbReference type="NCBI Taxonomy" id="2016596"/>
    <lineage>
        <taxon>Bacteria</taxon>
        <taxon>Pseudomonadati</taxon>
        <taxon>Pseudomonadota</taxon>
        <taxon>Betaproteobacteria</taxon>
        <taxon>Rhodocyclales</taxon>
        <taxon>Zoogloeaceae</taxon>
        <taxon>Nitrogeniibacter</taxon>
    </lineage>
</organism>
<dbReference type="Pfam" id="PF22396">
    <property type="entry name" value="DUF6976"/>
    <property type="match status" value="1"/>
</dbReference>
<evidence type="ECO:0000313" key="1">
    <source>
        <dbReference type="EMBL" id="QID19756.1"/>
    </source>
</evidence>
<evidence type="ECO:0000313" key="2">
    <source>
        <dbReference type="Proteomes" id="UP000501991"/>
    </source>
</evidence>
<sequence length="317" mass="34095">MDVAAAADLIKKGEFLVVAGDAELLAKLPKGNWIGGTIPYFMGPRGGECSRKQVFVTRVGGPAEAPTIKIYDVTNLDQICLDAPDNGYSLIILPAFSAVHAHYARNAPGFEDMFVKPVIGWVSGVHLDHLADAVPQVFDGSRGEAETDAAVVMHVPLPPTCYAQVDIINGMQQGSGPTIRFPSTGFSATTAKIDGVDQNFAEYLVKNRVDTKLPLVADYCGAMINVSIKGVDEKEGRVDFYAPVFADSEYRVAEGTLPAFSQGDGAGTTFSCNCILNYLYGELEGKRTADFTGPMTFGEIAYLLLNQTLVHMRIVRS</sequence>
<accession>A0A6C1B7L3</accession>
<dbReference type="KEGG" id="azq:G3580_07365"/>